<dbReference type="AlphaFoldDB" id="A0A177MVV3"/>
<comment type="caution">
    <text evidence="1">The sequence shown here is derived from an EMBL/GenBank/DDBJ whole genome shotgun (WGS) entry which is preliminary data.</text>
</comment>
<dbReference type="Proteomes" id="UP000077763">
    <property type="component" value="Unassembled WGS sequence"/>
</dbReference>
<name>A0A177MVV3_METMH</name>
<proteinExistence type="predicted"/>
<dbReference type="EMBL" id="LUUH01000013">
    <property type="protein sequence ID" value="OAI09039.1"/>
    <property type="molecule type" value="Genomic_DNA"/>
</dbReference>
<reference evidence="1 2" key="1">
    <citation type="submission" date="2016-03" db="EMBL/GenBank/DDBJ databases">
        <authorList>
            <person name="Ploux O."/>
        </authorList>
    </citation>
    <scope>NUCLEOTIDE SEQUENCE [LARGE SCALE GENOMIC DNA]</scope>
    <source>
        <strain evidence="1 2">R-45371</strain>
    </source>
</reference>
<accession>A0A177MVV3</accession>
<evidence type="ECO:0000313" key="1">
    <source>
        <dbReference type="EMBL" id="OAI09039.1"/>
    </source>
</evidence>
<sequence>MISKSVVGVAFKSEILSHDKICFAYTKTPIGFVIRRRFAGFLFGQDRAFYVSLQTDVLGESGAISSDAVLRLFFKFLDFHKSPIGFVWQIKRMEYSEFMCMN</sequence>
<organism evidence="1 2">
    <name type="scientific">Methylomonas methanica</name>
    <dbReference type="NCBI Taxonomy" id="421"/>
    <lineage>
        <taxon>Bacteria</taxon>
        <taxon>Pseudomonadati</taxon>
        <taxon>Pseudomonadota</taxon>
        <taxon>Gammaproteobacteria</taxon>
        <taxon>Methylococcales</taxon>
        <taxon>Methylococcaceae</taxon>
        <taxon>Methylomonas</taxon>
    </lineage>
</organism>
<evidence type="ECO:0000313" key="2">
    <source>
        <dbReference type="Proteomes" id="UP000077763"/>
    </source>
</evidence>
<protein>
    <submittedName>
        <fullName evidence="1">Uncharacterized protein</fullName>
    </submittedName>
</protein>
<gene>
    <name evidence="1" type="ORF">A1353_05595</name>
</gene>